<sequence>MQTKQNSSEKPSALSALIEQNQSEGDSPFQFNPITLMSMLDKKQHFDIAAQAFLQSQLLFNAGRLKDYENFLIPVFKAAFASDAFLSLHADTQAMHSNMAMQLLTLLSEMKDLDKKINNKIVKAAQKQYRKSQS</sequence>
<proteinExistence type="predicted"/>
<dbReference type="Proteomes" id="UP001204772">
    <property type="component" value="Unassembled WGS sequence"/>
</dbReference>
<name>A0ABT1FSY7_9BACT</name>
<evidence type="ECO:0000313" key="1">
    <source>
        <dbReference type="EMBL" id="MCP1384817.1"/>
    </source>
</evidence>
<dbReference type="EMBL" id="JAMZEL010000009">
    <property type="protein sequence ID" value="MCP1384817.1"/>
    <property type="molecule type" value="Genomic_DNA"/>
</dbReference>
<gene>
    <name evidence="1" type="ORF">NCI00_20445</name>
</gene>
<keyword evidence="2" id="KW-1185">Reference proteome</keyword>
<accession>A0ABT1FSY7</accession>
<comment type="caution">
    <text evidence="1">The sequence shown here is derived from an EMBL/GenBank/DDBJ whole genome shotgun (WGS) entry which is preliminary data.</text>
</comment>
<organism evidence="1 2">
    <name type="scientific">Runella salmonicolor</name>
    <dbReference type="NCBI Taxonomy" id="2950278"/>
    <lineage>
        <taxon>Bacteria</taxon>
        <taxon>Pseudomonadati</taxon>
        <taxon>Bacteroidota</taxon>
        <taxon>Cytophagia</taxon>
        <taxon>Cytophagales</taxon>
        <taxon>Spirosomataceae</taxon>
        <taxon>Runella</taxon>
    </lineage>
</organism>
<evidence type="ECO:0000313" key="2">
    <source>
        <dbReference type="Proteomes" id="UP001204772"/>
    </source>
</evidence>
<reference evidence="1 2" key="1">
    <citation type="submission" date="2022-06" db="EMBL/GenBank/DDBJ databases">
        <title>Runella sp. S5 genome sequencing.</title>
        <authorList>
            <person name="Park S."/>
        </authorList>
    </citation>
    <scope>NUCLEOTIDE SEQUENCE [LARGE SCALE GENOMIC DNA]</scope>
    <source>
        <strain evidence="1 2">S5</strain>
    </source>
</reference>
<dbReference type="RefSeq" id="WP_253530682.1">
    <property type="nucleotide sequence ID" value="NZ_JAMZEL010000009.1"/>
</dbReference>
<protein>
    <submittedName>
        <fullName evidence="1">Uncharacterized protein</fullName>
    </submittedName>
</protein>